<feature type="compositionally biased region" description="Polar residues" evidence="1">
    <location>
        <begin position="521"/>
        <end position="533"/>
    </location>
</feature>
<evidence type="ECO:0000256" key="1">
    <source>
        <dbReference type="SAM" id="MobiDB-lite"/>
    </source>
</evidence>
<dbReference type="SUPFAM" id="SSF51971">
    <property type="entry name" value="Nucleotide-binding domain"/>
    <property type="match status" value="1"/>
</dbReference>
<feature type="region of interest" description="Disordered" evidence="1">
    <location>
        <begin position="519"/>
        <end position="541"/>
    </location>
</feature>
<proteinExistence type="predicted"/>
<dbReference type="PANTHER" id="PTHR40254:SF1">
    <property type="entry name" value="BLR0577 PROTEIN"/>
    <property type="match status" value="1"/>
</dbReference>
<dbReference type="SUPFAM" id="SSF51905">
    <property type="entry name" value="FAD/NAD(P)-binding domain"/>
    <property type="match status" value="1"/>
</dbReference>
<evidence type="ECO:0000259" key="2">
    <source>
        <dbReference type="Pfam" id="PF13454"/>
    </source>
</evidence>
<organism evidence="3 4">
    <name type="scientific">Kitasatospora kifunensis</name>
    <name type="common">Streptomyces kifunensis</name>
    <dbReference type="NCBI Taxonomy" id="58351"/>
    <lineage>
        <taxon>Bacteria</taxon>
        <taxon>Bacillati</taxon>
        <taxon>Actinomycetota</taxon>
        <taxon>Actinomycetes</taxon>
        <taxon>Kitasatosporales</taxon>
        <taxon>Streptomycetaceae</taxon>
        <taxon>Kitasatospora</taxon>
    </lineage>
</organism>
<dbReference type="Gene3D" id="3.50.50.60">
    <property type="entry name" value="FAD/NAD(P)-binding domain"/>
    <property type="match status" value="1"/>
</dbReference>
<dbReference type="InterPro" id="IPR036188">
    <property type="entry name" value="FAD/NAD-bd_sf"/>
</dbReference>
<dbReference type="EMBL" id="JACHJV010000001">
    <property type="protein sequence ID" value="MBB4924047.1"/>
    <property type="molecule type" value="Genomic_DNA"/>
</dbReference>
<dbReference type="Pfam" id="PF13454">
    <property type="entry name" value="NAD_binding_9"/>
    <property type="match status" value="1"/>
</dbReference>
<sequence>MNTIAGQVTMFRTGDSNAPGRPIAGPSLAEWAGVSEDTYLSRGVLGRYLAHCYRILRRQAPDSIRIHEHRAAAETLRTLRDGSWVLNLSDGAIVAADFVFLTTGHGTNHPTTEDQVVQQFVADHRRANPRLRYIRSCYPLQKLDTIESGARVAVRGMGLSAIDAVASLTVGRGGRFLPGPDGGLVYRPGGDEPRIHVYSRSGRIFSPRAVNQKTPADVYRPSFLTADELAKLRLAHGQLDFESHLLPLLRADLRTAAESVGESFGEPGSGISDLREVESMLRQPEPGRPRTLGAYQSALVDFLGVDERRAAEGNLTNPVKAAADALRDLRDELRRAVEHRGLTPESHQRFCRLYAPMLNAVAAGPPASRSREWRALFAAGILHLGAGPGATARLDSQSAEFVLESGQQSSPPTRCDVLVGASVDPFLPEQDTSPLTRSLLAAGHARPFTNGWFQPGGFDVDTAGRLINTDGSAVPNICALGHITEGAHYFTNMLPAPGVDSRITADAAAAVQAMVDHLRTPQRSPQHSTTATAPSPLKEQA</sequence>
<dbReference type="InterPro" id="IPR038732">
    <property type="entry name" value="HpyO/CreE_NAD-binding"/>
</dbReference>
<evidence type="ECO:0000313" key="3">
    <source>
        <dbReference type="EMBL" id="MBB4924047.1"/>
    </source>
</evidence>
<gene>
    <name evidence="3" type="ORF">FHR34_003040</name>
</gene>
<dbReference type="InterPro" id="IPR052189">
    <property type="entry name" value="L-asp_N-monooxygenase_NS-form"/>
</dbReference>
<protein>
    <submittedName>
        <fullName evidence="3">Putative NAD(P)/FAD-binding protein YdhS</fullName>
    </submittedName>
</protein>
<keyword evidence="4" id="KW-1185">Reference proteome</keyword>
<accession>A0A7W7R274</accession>
<comment type="caution">
    <text evidence="3">The sequence shown here is derived from an EMBL/GenBank/DDBJ whole genome shotgun (WGS) entry which is preliminary data.</text>
</comment>
<dbReference type="AlphaFoldDB" id="A0A7W7R274"/>
<name>A0A7W7R274_KITKI</name>
<dbReference type="PANTHER" id="PTHR40254">
    <property type="entry name" value="BLR0577 PROTEIN"/>
    <property type="match status" value="1"/>
</dbReference>
<feature type="domain" description="FAD-dependent urate hydroxylase HpyO/Asp monooxygenase CreE-like FAD/NAD(P)-binding" evidence="2">
    <location>
        <begin position="1"/>
        <end position="105"/>
    </location>
</feature>
<reference evidence="3 4" key="1">
    <citation type="submission" date="2020-08" db="EMBL/GenBank/DDBJ databases">
        <title>Sequencing the genomes of 1000 actinobacteria strains.</title>
        <authorList>
            <person name="Klenk H.-P."/>
        </authorList>
    </citation>
    <scope>NUCLEOTIDE SEQUENCE [LARGE SCALE GENOMIC DNA]</scope>
    <source>
        <strain evidence="3 4">DSM 41654</strain>
    </source>
</reference>
<dbReference type="Proteomes" id="UP000540506">
    <property type="component" value="Unassembled WGS sequence"/>
</dbReference>
<evidence type="ECO:0000313" key="4">
    <source>
        <dbReference type="Proteomes" id="UP000540506"/>
    </source>
</evidence>